<dbReference type="HOGENOM" id="CLU_082113_0_0_6"/>
<feature type="compositionally biased region" description="Pro residues" evidence="1">
    <location>
        <begin position="16"/>
        <end position="53"/>
    </location>
</feature>
<dbReference type="NCBIfam" id="NF041924">
    <property type="entry name" value="QatB"/>
    <property type="match status" value="1"/>
</dbReference>
<reference evidence="2 3" key="1">
    <citation type="journal article" date="2013" name="Genome Announc.">
        <title>Complete Genome Sequence of the Carbazole Degrader Pseudomonas resinovorans Strain CA10 (NBRC 106553).</title>
        <authorList>
            <person name="Shintani M."/>
            <person name="Hosoyama A."/>
            <person name="Ohji S."/>
            <person name="Tsuchikane K."/>
            <person name="Takarada H."/>
            <person name="Yamazoe A."/>
            <person name="Fujita N."/>
            <person name="Nojiri H."/>
        </authorList>
    </citation>
    <scope>NUCLEOTIDE SEQUENCE [LARGE SCALE GENOMIC DNA]</scope>
    <source>
        <strain evidence="2 3">NBRC 106553</strain>
    </source>
</reference>
<evidence type="ECO:0000313" key="3">
    <source>
        <dbReference type="Proteomes" id="UP000015503"/>
    </source>
</evidence>
<evidence type="ECO:0000313" key="2">
    <source>
        <dbReference type="EMBL" id="BAN49363.1"/>
    </source>
</evidence>
<dbReference type="PATRIC" id="fig|1245471.3.peg.3665"/>
<sequence length="311" mass="32943">MGTSQNSDGPGKGVPMVPPWTPPLPPMPPAPLPVPPQPPEPPEPPAQLAPEPPDPGEDQVDQDGQSDEFPDGDNEPKTAPSSPPPLAPPGRFGGARKGLGDYARSGDRSGLQRSLKHYVKHGYGGAKTTTARFGGTAAVAAMLGGTLQSVAEGTSQANANPVDPVLLNGRSASEVMDALVEAVRPVDGTQDAEAERASIRGSLSDVLVKYPNADLLNLAPEERAYAIERFTAMDVFHRYELDLGKTVQEKASSALVAVRRLKEIKEYIKECVSASFRTIAANGARLTTGRISQVVTQALQETFEVFEGYVE</sequence>
<keyword evidence="3" id="KW-1185">Reference proteome</keyword>
<gene>
    <name evidence="2" type="ORF">PCA10_36310</name>
</gene>
<dbReference type="AlphaFoldDB" id="S6ATC3"/>
<feature type="compositionally biased region" description="Acidic residues" evidence="1">
    <location>
        <begin position="54"/>
        <end position="73"/>
    </location>
</feature>
<dbReference type="InterPro" id="IPR049675">
    <property type="entry name" value="QatB"/>
</dbReference>
<dbReference type="OrthoDB" id="2024989at2"/>
<dbReference type="STRING" id="1245471.PCA10_36310"/>
<proteinExistence type="predicted"/>
<feature type="region of interest" description="Disordered" evidence="1">
    <location>
        <begin position="1"/>
        <end position="110"/>
    </location>
</feature>
<protein>
    <submittedName>
        <fullName evidence="2">Uncharacterized protein</fullName>
    </submittedName>
</protein>
<accession>S6ATC3</accession>
<dbReference type="KEGG" id="pre:PCA10_36310"/>
<organism evidence="2 3">
    <name type="scientific">Metapseudomonas resinovorans NBRC 106553</name>
    <dbReference type="NCBI Taxonomy" id="1245471"/>
    <lineage>
        <taxon>Bacteria</taxon>
        <taxon>Pseudomonadati</taxon>
        <taxon>Pseudomonadota</taxon>
        <taxon>Gammaproteobacteria</taxon>
        <taxon>Pseudomonadales</taxon>
        <taxon>Pseudomonadaceae</taxon>
        <taxon>Metapseudomonas</taxon>
    </lineage>
</organism>
<evidence type="ECO:0000256" key="1">
    <source>
        <dbReference type="SAM" id="MobiDB-lite"/>
    </source>
</evidence>
<dbReference type="EMBL" id="AP013068">
    <property type="protein sequence ID" value="BAN49363.1"/>
    <property type="molecule type" value="Genomic_DNA"/>
</dbReference>
<dbReference type="eggNOG" id="ENOG502Z9ZB">
    <property type="taxonomic scope" value="Bacteria"/>
</dbReference>
<dbReference type="Proteomes" id="UP000015503">
    <property type="component" value="Chromosome"/>
</dbReference>
<dbReference type="RefSeq" id="WP_016493503.1">
    <property type="nucleotide sequence ID" value="NC_021499.1"/>
</dbReference>
<name>S6ATC3_METRE</name>